<proteinExistence type="predicted"/>
<evidence type="ECO:0000313" key="3">
    <source>
        <dbReference type="Proteomes" id="UP001150266"/>
    </source>
</evidence>
<gene>
    <name evidence="2" type="ORF">J3R30DRAFT_3589566</name>
</gene>
<keyword evidence="1" id="KW-1133">Transmembrane helix</keyword>
<feature type="transmembrane region" description="Helical" evidence="1">
    <location>
        <begin position="6"/>
        <end position="23"/>
    </location>
</feature>
<keyword evidence="1" id="KW-0472">Membrane</keyword>
<comment type="caution">
    <text evidence="2">The sequence shown here is derived from an EMBL/GenBank/DDBJ whole genome shotgun (WGS) entry which is preliminary data.</text>
</comment>
<name>A0A9W9DEB5_9AGAR</name>
<keyword evidence="1" id="KW-0812">Transmembrane</keyword>
<accession>A0A9W9DEB5</accession>
<protein>
    <submittedName>
        <fullName evidence="2">Uncharacterized protein</fullName>
    </submittedName>
</protein>
<dbReference type="AlphaFoldDB" id="A0A9W9DEB5"/>
<evidence type="ECO:0000256" key="1">
    <source>
        <dbReference type="SAM" id="Phobius"/>
    </source>
</evidence>
<keyword evidence="3" id="KW-1185">Reference proteome</keyword>
<organism evidence="2 3">
    <name type="scientific">Lentinula aciculospora</name>
    <dbReference type="NCBI Taxonomy" id="153920"/>
    <lineage>
        <taxon>Eukaryota</taxon>
        <taxon>Fungi</taxon>
        <taxon>Dikarya</taxon>
        <taxon>Basidiomycota</taxon>
        <taxon>Agaricomycotina</taxon>
        <taxon>Agaricomycetes</taxon>
        <taxon>Agaricomycetidae</taxon>
        <taxon>Agaricales</taxon>
        <taxon>Marasmiineae</taxon>
        <taxon>Omphalotaceae</taxon>
        <taxon>Lentinula</taxon>
    </lineage>
</organism>
<dbReference type="Proteomes" id="UP001150266">
    <property type="component" value="Unassembled WGS sequence"/>
</dbReference>
<sequence>MDTHFISPMFPPFLLFVILYILLYPSTSFYHPSDLCIVFQILLLASHAVAYTSEHSYI</sequence>
<feature type="transmembrane region" description="Helical" evidence="1">
    <location>
        <begin position="35"/>
        <end position="53"/>
    </location>
</feature>
<dbReference type="EMBL" id="JAOTPV010000055">
    <property type="protein sequence ID" value="KAJ4466293.1"/>
    <property type="molecule type" value="Genomic_DNA"/>
</dbReference>
<evidence type="ECO:0000313" key="2">
    <source>
        <dbReference type="EMBL" id="KAJ4466293.1"/>
    </source>
</evidence>
<reference evidence="2" key="1">
    <citation type="submission" date="2022-08" db="EMBL/GenBank/DDBJ databases">
        <title>A Global Phylogenomic Analysis of the Shiitake Genus Lentinula.</title>
        <authorList>
            <consortium name="DOE Joint Genome Institute"/>
            <person name="Sierra-Patev S."/>
            <person name="Min B."/>
            <person name="Naranjo-Ortiz M."/>
            <person name="Looney B."/>
            <person name="Konkel Z."/>
            <person name="Slot J.C."/>
            <person name="Sakamoto Y."/>
            <person name="Steenwyk J.L."/>
            <person name="Rokas A."/>
            <person name="Carro J."/>
            <person name="Camarero S."/>
            <person name="Ferreira P."/>
            <person name="Molpeceres G."/>
            <person name="Ruiz-Duenas F.J."/>
            <person name="Serrano A."/>
            <person name="Henrissat B."/>
            <person name="Drula E."/>
            <person name="Hughes K.W."/>
            <person name="Mata J.L."/>
            <person name="Ishikawa N.K."/>
            <person name="Vargas-Isla R."/>
            <person name="Ushijima S."/>
            <person name="Smith C.A."/>
            <person name="Ahrendt S."/>
            <person name="Andreopoulos W."/>
            <person name="He G."/>
            <person name="Labutti K."/>
            <person name="Lipzen A."/>
            <person name="Ng V."/>
            <person name="Riley R."/>
            <person name="Sandor L."/>
            <person name="Barry K."/>
            <person name="Martinez A.T."/>
            <person name="Xiao Y."/>
            <person name="Gibbons J.G."/>
            <person name="Terashima K."/>
            <person name="Grigoriev I.V."/>
            <person name="Hibbett D.S."/>
        </authorList>
    </citation>
    <scope>NUCLEOTIDE SEQUENCE</scope>
    <source>
        <strain evidence="2">JLM2183</strain>
    </source>
</reference>